<feature type="domain" description="TOG" evidence="16">
    <location>
        <begin position="267"/>
        <end position="501"/>
    </location>
</feature>
<keyword evidence="11" id="KW-0131">Cell cycle</keyword>
<feature type="compositionally biased region" description="Basic and acidic residues" evidence="15">
    <location>
        <begin position="1877"/>
        <end position="1895"/>
    </location>
</feature>
<dbReference type="InterPro" id="IPR016024">
    <property type="entry name" value="ARM-type_fold"/>
</dbReference>
<protein>
    <recommendedName>
        <fullName evidence="16">TOG domain-containing protein</fullName>
    </recommendedName>
</protein>
<evidence type="ECO:0000256" key="3">
    <source>
        <dbReference type="ARBA" id="ARBA00004647"/>
    </source>
</evidence>
<dbReference type="GO" id="GO:0051010">
    <property type="term" value="F:microtubule plus-end binding"/>
    <property type="evidence" value="ECO:0007669"/>
    <property type="project" value="InterPro"/>
</dbReference>
<dbReference type="GO" id="GO:0061863">
    <property type="term" value="F:microtubule plus end polymerase"/>
    <property type="evidence" value="ECO:0007669"/>
    <property type="project" value="InterPro"/>
</dbReference>
<evidence type="ECO:0000256" key="8">
    <source>
        <dbReference type="ARBA" id="ARBA00022776"/>
    </source>
</evidence>
<evidence type="ECO:0000256" key="11">
    <source>
        <dbReference type="ARBA" id="ARBA00023306"/>
    </source>
</evidence>
<dbReference type="PANTHER" id="PTHR12609">
    <property type="entry name" value="MICROTUBULE ASSOCIATED PROTEIN XMAP215"/>
    <property type="match status" value="1"/>
</dbReference>
<sequence length="2001" mass="222562">MEEESDYLKLSIEERCQHKVWKARVSGYEDASKLFHQQDDEKSPEFNKYLGLLKKFIVDSNAVAQEKGLVAVLAFVENAACAPRAVNEIMSGLVSKCFSSPRAKTRELALEIALMYIEIEKQDVVLEELTKGLENKSPKVVSNCIVALQKALNLFGSQVISLKPLVKVLPKLLEERDKSVREESKQLCVEIYRWVGDALKTQLQSLKPVTLSELENEFQKTIGERVVPTRYLKSQQEKIAKAKENDAGEAQITEEAFVPPAVVDPFDLMTAVDVLSKLPKNFYEQCEAKKWQERKEVLDTLLQLTTNVKLEPGDYGDLVRVLKKFITKDSNVVVVGLAVKCLSNLIQGLRKKFQPYASAVIPAIFEKFKEKKQNVVVPLRETIDGLYGICGFEAMLEDIQSALDNKNPQIKAETCAFLSRAFATCTAVQLNKKLLKAFTASLLKTLNDTDGTVRENAAEALGTALKVVGERVMTNFLQEVDPIKMAKIKDFCDKAEVKQPVTVEKKPVSAPAVIKPAPAKQEDSMPEPAKSEPVKQTSVGIKKPASAVPAKSKGSASGARSVRSGGAKKGQVDAGEPEFKENELSEEDVMAKASEIFTDDVINGLGSSNWKDRLAACEKFFENIQAMEKGSLPAQCLVKLLAKKPGFKENNFQILKLRFETLAYIAENAQISHVTVECCLSDVVDKIGDAKSGVHAGLALTALAGATTLDYISLEVLNLAFNQKNPKNQSEALIWVSNAIKQFGLKVQVKEVIDNLKKGFSSTNPGVRNAALALVGTMYMYVGKSLRSFFEDEKPALLQQIDSEFEKMKDSKPPAPVKGKAAKIDGSGDATEGSGQVNLADLMPAVDISSQITSQLLSDLSDKDWHLRSDALQKISVIISEAKFVSPNLGELPLALKPRLADTNKRLALQALGICQILGTSLGSQCSKQIRNFAPGILTCLGDNKANVRAAAVQCLNSWMDNCPLISLFEGEVVYDVLRTDNPLLRIELFSWLTEKLPTVTSLPAAELTLCVPILLNCIEDRNPDVRKKAVDCLLPFMLHVGYEPMARAASKMKPASKANVVAQLEKVRQNLPAKPTTAKSKPGKSLATPAERSSPPQAASNDEGAKGKLNRSTSKSKLALKAPATSASKAKKEEEIDTSPSLVANNMKDQRMADEKSLKVLKWNFTNPREEFYVQLRDQMTAANWSKTLISHCFHNDFKFHIKAIDLLIESLSNSVEASAANLDLILKWLALRFFDTNPSVLIKSLEYLQVLFQALMGINYHLLDLEAASFVPYLILKIGDPKDAVRKGVREIIKNITRTYPYSKMFSYIMQGLASKNARQRAECLEELGSMIEIYGLNVCQPSPPVALKEIAKQISDRDNSVRNAALNCVVQAYFLEGERVYKFVGQLSDKDLSLLEERIKRSSKPKISKPVESSIPSAKVSPPAAHFNTSYSTPAEDPKAALKNATPHSRSNHLRLETDDIEQMFRHKEPQVQLPGLIQVNADDILNLPDIQLPRTRMRPPATSLKILNNADDVDTAVNLVMAQLAAQEIPVVMQAFAQIEEVLKSDQAVRVLQSRVDQLLVFGALQYRYAHNKHMADENICKADVVSLYRCVTMALASLFDNPALAKKASRDVIRDLIPHLITVMLDNRLDDLQDGAQVVKVINVLIMRILQKANPTHVLSALIKLLHDCIGNLNVSERFTDLIMKCLWKMIRMIRVVINDLNIDRILLDIHVFLKTFPSSSWKERPNDTPIRTIKTTLYKLVEIKGEDIMKHLSLISDRQESDLVNYLHKLLARIKEDNRKSSNKNSAPDDNSGGNNRHKRCKSSPLKLSKSTHEALTEIFRKIGCKEQTKEGLSELYEFTQNHPEADIEPYLKTSSDFFQNYIRQGIQQLEKEKGSIKSKDASFRRTEESGGWNSNLSGKDISFSKDKNTSQSWEDKFPPVPPCTVDTTPMDLVEWLKNVVARLGMDTSKYDDPSFLEKINGNGNEGPLSEEEISQMFSDIERYRKMIEDLKNAV</sequence>
<dbReference type="FunFam" id="1.25.10.10:FF:000019">
    <property type="entry name" value="Cytoskeleton-associated protein 5"/>
    <property type="match status" value="1"/>
</dbReference>
<feature type="domain" description="TOG" evidence="16">
    <location>
        <begin position="841"/>
        <end position="1074"/>
    </location>
</feature>
<accession>A0AAV2A3B0</accession>
<dbReference type="Proteomes" id="UP001497382">
    <property type="component" value="Unassembled WGS sequence"/>
</dbReference>
<evidence type="ECO:0000256" key="9">
    <source>
        <dbReference type="ARBA" id="ARBA00022838"/>
    </source>
</evidence>
<dbReference type="InterPro" id="IPR011989">
    <property type="entry name" value="ARM-like"/>
</dbReference>
<dbReference type="InterPro" id="IPR045110">
    <property type="entry name" value="XMAP215"/>
</dbReference>
<name>A0AAV2A3B0_9ARAC</name>
<feature type="region of interest" description="Disordered" evidence="15">
    <location>
        <begin position="1069"/>
        <end position="1150"/>
    </location>
</feature>
<organism evidence="17 18">
    <name type="scientific">Larinioides sclopetarius</name>
    <dbReference type="NCBI Taxonomy" id="280406"/>
    <lineage>
        <taxon>Eukaryota</taxon>
        <taxon>Metazoa</taxon>
        <taxon>Ecdysozoa</taxon>
        <taxon>Arthropoda</taxon>
        <taxon>Chelicerata</taxon>
        <taxon>Arachnida</taxon>
        <taxon>Araneae</taxon>
        <taxon>Araneomorphae</taxon>
        <taxon>Entelegynae</taxon>
        <taxon>Araneoidea</taxon>
        <taxon>Araneidae</taxon>
        <taxon>Larinioides</taxon>
    </lineage>
</organism>
<keyword evidence="10" id="KW-0206">Cytoskeleton</keyword>
<evidence type="ECO:0000256" key="2">
    <source>
        <dbReference type="ARBA" id="ARBA00004629"/>
    </source>
</evidence>
<dbReference type="PROSITE" id="PS50077">
    <property type="entry name" value="HEAT_REPEAT"/>
    <property type="match status" value="2"/>
</dbReference>
<gene>
    <name evidence="17" type="ORF">LARSCL_LOCUS9845</name>
</gene>
<dbReference type="GO" id="GO:0051301">
    <property type="term" value="P:cell division"/>
    <property type="evidence" value="ECO:0007669"/>
    <property type="project" value="UniProtKB-KW"/>
</dbReference>
<dbReference type="Gene3D" id="1.25.10.10">
    <property type="entry name" value="Leucine-rich Repeat Variant"/>
    <property type="match status" value="5"/>
</dbReference>
<evidence type="ECO:0000256" key="13">
    <source>
        <dbReference type="ARBA" id="ARBA00025722"/>
    </source>
</evidence>
<feature type="repeat" description="HEAT" evidence="14">
    <location>
        <begin position="438"/>
        <end position="476"/>
    </location>
</feature>
<dbReference type="FunFam" id="1.25.10.10:FF:000063">
    <property type="entry name" value="Putative cytoskeleton-associated protein 5"/>
    <property type="match status" value="1"/>
</dbReference>
<feature type="region of interest" description="Disordered" evidence="15">
    <location>
        <begin position="1406"/>
        <end position="1456"/>
    </location>
</feature>
<evidence type="ECO:0000256" key="6">
    <source>
        <dbReference type="ARBA" id="ARBA00022618"/>
    </source>
</evidence>
<dbReference type="SUPFAM" id="SSF48371">
    <property type="entry name" value="ARM repeat"/>
    <property type="match status" value="2"/>
</dbReference>
<feature type="domain" description="TOG" evidence="16">
    <location>
        <begin position="1172"/>
        <end position="1411"/>
    </location>
</feature>
<dbReference type="Pfam" id="PF21041">
    <property type="entry name" value="XMAP215_CLASP_TOG"/>
    <property type="match status" value="4"/>
</dbReference>
<feature type="region of interest" description="Disordered" evidence="15">
    <location>
        <begin position="505"/>
        <end position="586"/>
    </location>
</feature>
<dbReference type="FunFam" id="1.25.10.10:FF:000050">
    <property type="entry name" value="Cytoskeleton-associated protein 5 isoform X1"/>
    <property type="match status" value="1"/>
</dbReference>
<evidence type="ECO:0000256" key="15">
    <source>
        <dbReference type="SAM" id="MobiDB-lite"/>
    </source>
</evidence>
<reference evidence="17 18" key="1">
    <citation type="submission" date="2024-04" db="EMBL/GenBank/DDBJ databases">
        <authorList>
            <person name="Rising A."/>
            <person name="Reimegard J."/>
            <person name="Sonavane S."/>
            <person name="Akerstrom W."/>
            <person name="Nylinder S."/>
            <person name="Hedman E."/>
            <person name="Kallberg Y."/>
        </authorList>
    </citation>
    <scope>NUCLEOTIDE SEQUENCE [LARGE SCALE GENOMIC DNA]</scope>
</reference>
<keyword evidence="8" id="KW-0498">Mitosis</keyword>
<feature type="compositionally biased region" description="Basic and acidic residues" evidence="15">
    <location>
        <begin position="1909"/>
        <end position="1924"/>
    </location>
</feature>
<evidence type="ECO:0000256" key="14">
    <source>
        <dbReference type="PROSITE-ProRule" id="PRU00103"/>
    </source>
</evidence>
<feature type="repeat" description="HEAT" evidence="14">
    <location>
        <begin position="1011"/>
        <end position="1048"/>
    </location>
</feature>
<evidence type="ECO:0000256" key="1">
    <source>
        <dbReference type="ARBA" id="ARBA00004300"/>
    </source>
</evidence>
<keyword evidence="5" id="KW-0963">Cytoplasm</keyword>
<evidence type="ECO:0000313" key="17">
    <source>
        <dbReference type="EMBL" id="CAL1278547.1"/>
    </source>
</evidence>
<dbReference type="GO" id="GO:0046785">
    <property type="term" value="P:microtubule polymerization"/>
    <property type="evidence" value="ECO:0007669"/>
    <property type="project" value="InterPro"/>
</dbReference>
<comment type="subcellular location">
    <subcellularLocation>
        <location evidence="2">Chromosome</location>
        <location evidence="2">Centromere</location>
        <location evidence="2">Kinetochore</location>
    </subcellularLocation>
    <subcellularLocation>
        <location evidence="1">Cytoplasm</location>
        <location evidence="1">Cytoskeleton</location>
        <location evidence="1">Microtubule organizing center</location>
        <location evidence="1">Centrosome</location>
    </subcellularLocation>
    <subcellularLocation>
        <location evidence="3">Cytoplasm</location>
        <location evidence="3">Cytoskeleton</location>
        <location evidence="3">Spindle pole</location>
    </subcellularLocation>
</comment>
<dbReference type="InterPro" id="IPR048491">
    <property type="entry name" value="XMAP215_CLASP_TOG"/>
</dbReference>
<feature type="region of interest" description="Disordered" evidence="15">
    <location>
        <begin position="807"/>
        <end position="832"/>
    </location>
</feature>
<feature type="compositionally biased region" description="Polar residues" evidence="15">
    <location>
        <begin position="1789"/>
        <end position="1801"/>
    </location>
</feature>
<dbReference type="InterPro" id="IPR021133">
    <property type="entry name" value="HEAT_type_2"/>
</dbReference>
<keyword evidence="18" id="KW-1185">Reference proteome</keyword>
<dbReference type="GO" id="GO:0051231">
    <property type="term" value="P:spindle elongation"/>
    <property type="evidence" value="ECO:0007669"/>
    <property type="project" value="UniProtKB-ARBA"/>
</dbReference>
<evidence type="ECO:0000256" key="5">
    <source>
        <dbReference type="ARBA" id="ARBA00022490"/>
    </source>
</evidence>
<feature type="region of interest" description="Disordered" evidence="15">
    <location>
        <begin position="1784"/>
        <end position="1815"/>
    </location>
</feature>
<dbReference type="EMBL" id="CAXIEN010000113">
    <property type="protein sequence ID" value="CAL1278547.1"/>
    <property type="molecule type" value="Genomic_DNA"/>
</dbReference>
<feature type="compositionally biased region" description="Low complexity" evidence="15">
    <location>
        <begin position="542"/>
        <end position="565"/>
    </location>
</feature>
<evidence type="ECO:0000256" key="12">
    <source>
        <dbReference type="ARBA" id="ARBA00023328"/>
    </source>
</evidence>
<dbReference type="FunFam" id="1.25.10.10:FF:000052">
    <property type="entry name" value="Cytoskeleton associated protein 5"/>
    <property type="match status" value="1"/>
</dbReference>
<evidence type="ECO:0000256" key="10">
    <source>
        <dbReference type="ARBA" id="ARBA00023212"/>
    </source>
</evidence>
<comment type="similarity">
    <text evidence="13">Belongs to the TOG/XMAP215 family.</text>
</comment>
<comment type="caution">
    <text evidence="17">The sequence shown here is derived from an EMBL/GenBank/DDBJ whole genome shotgun (WGS) entry which is preliminary data.</text>
</comment>
<keyword evidence="9" id="KW-0995">Kinetochore</keyword>
<dbReference type="GO" id="GO:0000922">
    <property type="term" value="C:spindle pole"/>
    <property type="evidence" value="ECO:0007669"/>
    <property type="project" value="UniProtKB-SubCell"/>
</dbReference>
<dbReference type="SMART" id="SM01349">
    <property type="entry name" value="TOG"/>
    <property type="match status" value="5"/>
</dbReference>
<dbReference type="GO" id="GO:0000776">
    <property type="term" value="C:kinetochore"/>
    <property type="evidence" value="ECO:0007669"/>
    <property type="project" value="UniProtKB-KW"/>
</dbReference>
<feature type="domain" description="TOG" evidence="16">
    <location>
        <begin position="583"/>
        <end position="814"/>
    </location>
</feature>
<keyword evidence="6" id="KW-0132">Cell division</keyword>
<evidence type="ECO:0000259" key="16">
    <source>
        <dbReference type="SMART" id="SM01349"/>
    </source>
</evidence>
<keyword evidence="4" id="KW-0158">Chromosome</keyword>
<dbReference type="GO" id="GO:0005813">
    <property type="term" value="C:centrosome"/>
    <property type="evidence" value="ECO:0007669"/>
    <property type="project" value="UniProtKB-SubCell"/>
</dbReference>
<keyword evidence="12" id="KW-0137">Centromere</keyword>
<proteinExistence type="inferred from homology"/>
<feature type="region of interest" description="Disordered" evidence="15">
    <location>
        <begin position="1877"/>
        <end position="1929"/>
    </location>
</feature>
<dbReference type="GO" id="GO:0005874">
    <property type="term" value="C:microtubule"/>
    <property type="evidence" value="ECO:0007669"/>
    <property type="project" value="UniProtKB-ARBA"/>
</dbReference>
<dbReference type="FunFam" id="1.25.10.10:FF:000068">
    <property type="entry name" value="cytoskeleton-associated protein 5 isoform X1"/>
    <property type="match status" value="1"/>
</dbReference>
<feature type="domain" description="TOG" evidence="16">
    <location>
        <begin position="1"/>
        <end position="227"/>
    </location>
</feature>
<dbReference type="GO" id="GO:0030951">
    <property type="term" value="P:establishment or maintenance of microtubule cytoskeleton polarity"/>
    <property type="evidence" value="ECO:0007669"/>
    <property type="project" value="InterPro"/>
</dbReference>
<dbReference type="Pfam" id="PF21040">
    <property type="entry name" value="CEP104-like_TOG"/>
    <property type="match status" value="1"/>
</dbReference>
<dbReference type="InterPro" id="IPR034085">
    <property type="entry name" value="TOG"/>
</dbReference>
<evidence type="ECO:0000313" key="18">
    <source>
        <dbReference type="Proteomes" id="UP001497382"/>
    </source>
</evidence>
<keyword evidence="7" id="KW-0677">Repeat</keyword>
<evidence type="ECO:0000256" key="4">
    <source>
        <dbReference type="ARBA" id="ARBA00022454"/>
    </source>
</evidence>
<evidence type="ECO:0000256" key="7">
    <source>
        <dbReference type="ARBA" id="ARBA00022737"/>
    </source>
</evidence>
<feature type="compositionally biased region" description="Low complexity" evidence="15">
    <location>
        <begin position="1113"/>
        <end position="1129"/>
    </location>
</feature>